<dbReference type="GO" id="GO:0005737">
    <property type="term" value="C:cytoplasm"/>
    <property type="evidence" value="ECO:0007669"/>
    <property type="project" value="UniProtKB-SubCell"/>
</dbReference>
<comment type="domain">
    <text evidence="6">Contains large globular domains required for ATP hydrolysis at each terminus and a third globular domain forming a flexible hinge near the middle of the molecule. These domains are separated by coiled-coil structures.</text>
</comment>
<evidence type="ECO:0000256" key="4">
    <source>
        <dbReference type="ARBA" id="ARBA00023054"/>
    </source>
</evidence>
<comment type="function">
    <text evidence="6">Required for chromosome condensation and partitioning.</text>
</comment>
<dbReference type="AlphaFoldDB" id="A0A558HUK5"/>
<name>A0A558HUK5_9GAMM</name>
<feature type="coiled-coil region" evidence="6">
    <location>
        <begin position="300"/>
        <end position="327"/>
    </location>
</feature>
<evidence type="ECO:0000313" key="9">
    <source>
        <dbReference type="EMBL" id="TVU72795.1"/>
    </source>
</evidence>
<dbReference type="Proteomes" id="UP000319941">
    <property type="component" value="Unassembled WGS sequence"/>
</dbReference>
<feature type="coiled-coil region" evidence="6">
    <location>
        <begin position="170"/>
        <end position="218"/>
    </location>
</feature>
<dbReference type="InterPro" id="IPR024704">
    <property type="entry name" value="SMC"/>
</dbReference>
<evidence type="ECO:0000313" key="10">
    <source>
        <dbReference type="Proteomes" id="UP000319941"/>
    </source>
</evidence>
<dbReference type="GO" id="GO:0016887">
    <property type="term" value="F:ATP hydrolysis activity"/>
    <property type="evidence" value="ECO:0007669"/>
    <property type="project" value="InterPro"/>
</dbReference>
<evidence type="ECO:0000256" key="6">
    <source>
        <dbReference type="HAMAP-Rule" id="MF_01894"/>
    </source>
</evidence>
<gene>
    <name evidence="6 9" type="primary">smc</name>
    <name evidence="9" type="ORF">FQP86_03770</name>
</gene>
<dbReference type="EMBL" id="VNFH01000002">
    <property type="protein sequence ID" value="TVU72795.1"/>
    <property type="molecule type" value="Genomic_DNA"/>
</dbReference>
<dbReference type="STRING" id="553385.GCA_000591415_02024"/>
<keyword evidence="4 6" id="KW-0175">Coiled coil</keyword>
<feature type="region of interest" description="Disordered" evidence="7">
    <location>
        <begin position="769"/>
        <end position="806"/>
    </location>
</feature>
<keyword evidence="3 6" id="KW-0067">ATP-binding</keyword>
<feature type="region of interest" description="Disordered" evidence="7">
    <location>
        <begin position="372"/>
        <end position="402"/>
    </location>
</feature>
<dbReference type="OrthoDB" id="9808768at2"/>
<comment type="subcellular location">
    <subcellularLocation>
        <location evidence="6">Cytoplasm</location>
    </subcellularLocation>
</comment>
<organism evidence="9 10">
    <name type="scientific">Cobetia crustatorum</name>
    <dbReference type="NCBI Taxonomy" id="553385"/>
    <lineage>
        <taxon>Bacteria</taxon>
        <taxon>Pseudomonadati</taxon>
        <taxon>Pseudomonadota</taxon>
        <taxon>Gammaproteobacteria</taxon>
        <taxon>Oceanospirillales</taxon>
        <taxon>Halomonadaceae</taxon>
        <taxon>Cobetia</taxon>
    </lineage>
</organism>
<evidence type="ECO:0000256" key="5">
    <source>
        <dbReference type="ARBA" id="ARBA00023125"/>
    </source>
</evidence>
<feature type="compositionally biased region" description="Basic and acidic residues" evidence="7">
    <location>
        <begin position="778"/>
        <end position="788"/>
    </location>
</feature>
<dbReference type="HAMAP" id="MF_01894">
    <property type="entry name" value="Smc_prok"/>
    <property type="match status" value="1"/>
</dbReference>
<comment type="caution">
    <text evidence="9">The sequence shown here is derived from an EMBL/GenBank/DDBJ whole genome shotgun (WGS) entry which is preliminary data.</text>
</comment>
<protein>
    <recommendedName>
        <fullName evidence="6">Chromosome partition protein Smc</fullName>
    </recommendedName>
</protein>
<reference evidence="9 10" key="1">
    <citation type="submission" date="2019-07" db="EMBL/GenBank/DDBJ databases">
        <title>Diversity of Bacteria from Kongsfjorden, Arctic.</title>
        <authorList>
            <person name="Yu Y."/>
        </authorList>
    </citation>
    <scope>NUCLEOTIDE SEQUENCE [LARGE SCALE GENOMIC DNA]</scope>
    <source>
        <strain evidence="9 10">SM1923</strain>
    </source>
</reference>
<feature type="coiled-coil region" evidence="6">
    <location>
        <begin position="989"/>
        <end position="1019"/>
    </location>
</feature>
<dbReference type="NCBIfam" id="TIGR02168">
    <property type="entry name" value="SMC_prok_B"/>
    <property type="match status" value="1"/>
</dbReference>
<evidence type="ECO:0000256" key="3">
    <source>
        <dbReference type="ARBA" id="ARBA00022840"/>
    </source>
</evidence>
<feature type="domain" description="RecF/RecN/SMC N-terminal" evidence="8">
    <location>
        <begin position="3"/>
        <end position="1158"/>
    </location>
</feature>
<dbReference type="PANTHER" id="PTHR43977">
    <property type="entry name" value="STRUCTURAL MAINTENANCE OF CHROMOSOMES PROTEIN 3"/>
    <property type="match status" value="1"/>
</dbReference>
<dbReference type="GO" id="GO:0007059">
    <property type="term" value="P:chromosome segregation"/>
    <property type="evidence" value="ECO:0007669"/>
    <property type="project" value="UniProtKB-UniRule"/>
</dbReference>
<dbReference type="RefSeq" id="WP_024952100.1">
    <property type="nucleotide sequence ID" value="NZ_CAWOWR010000076.1"/>
</dbReference>
<sequence>MRLKSIKLVGFKSFVDPVTVPFDSNMTAILGPNGCGKSNVIDAVRWVMGESSAKNLRGESMTDVIFNGSTGRKPVGQASVELTFDNADGSLGGAWSEYAEISVKRLVTRESQSGYFLNGQKCRRRDIADVFLGTGLGPRSYSIIGQGMISQLIEARPDDLRGTLEEAAGISKYKERRRETESRMKRTQENMERLDDLREELDKQLERLKRQAEAARRYQTLKQDEYRLKGELAVLRRRGLRAQQRDQQSRVTELETGVEREILGQRQCESQLEEQRYQHDELAGELEVHQAAFYETGAKIARLEQSLEHARTREQQLAADLEVARRELSDVQRIEGEDGERLEMIDARLEDIAPELEMARETLEGLELSLEEAEERRQDSQSEWERFSQADNEAQRGAERAQSEIQRLESAIGEAERQRERRRQQLGELPDVAELREAREELREQLDEVMLQGESLESRREQASETREQAQANRLALDAERDQLRQRRNVLQGEKASLEALIEAALRDDDDSLAAHLEAHGLSQAPALAEGLEVDTGWESASAWVLGPFLRARMASADQSPLAGSLSELLAALPGGELSMVETASAEAAPTGTLAARISGAAALNGWLATIQCVETQAAAWQQRDSLAAHESVLTPDGLWLGRGWSRRQVAGERADSVIAQRSRLEQVTLELEALDARLEDIEARLAEASEQIAVAEAALENLRVEERELGERQRELSLKEAGLASRLEHVDGRARELDEELAQLAETREGHALALEEARERWQQTLESVENNAQARETLEQSRRDHQSALAGLRAQQAPAREQVSRLDMERQRLVTERDGMQGQRARASEQREKLAERIELLEASREETTLPQEEEREQLEMLLETRLYQETKLNACRDKTHELVEQMRQAEQSRQTHERNLEGIRQRLEEGRMQVQALTLKADAQDEQLVELGYDETATSLLEDGLDPNATESAWSHNLEQVGERIKRLGAINLAAIEEYDQQAERRNYLEAQHAELTEALETLERAIRKIDQETRVRFKDTFDKVNAGIQTLFPKIFGGGAAWLTLTGDDLLETGVAIMARPPGKKNSTIHLLSGGEKALTALALVFAIFQLNPAPFCMLDEVDAPLDDANVGRYARLVKEMSESVQFIYITHNKIAMEAADRLMGVTMQEPGVSRLVSVGIEEAAVLAEA</sequence>
<evidence type="ECO:0000256" key="2">
    <source>
        <dbReference type="ARBA" id="ARBA00022741"/>
    </source>
</evidence>
<dbReference type="Pfam" id="PF02463">
    <property type="entry name" value="SMC_N"/>
    <property type="match status" value="1"/>
</dbReference>
<comment type="similarity">
    <text evidence="6">Belongs to the SMC family.</text>
</comment>
<dbReference type="GO" id="GO:0030261">
    <property type="term" value="P:chromosome condensation"/>
    <property type="evidence" value="ECO:0007669"/>
    <property type="project" value="InterPro"/>
</dbReference>
<comment type="subunit">
    <text evidence="6">Homodimer.</text>
</comment>
<feature type="compositionally biased region" description="Basic and acidic residues" evidence="7">
    <location>
        <begin position="456"/>
        <end position="468"/>
    </location>
</feature>
<feature type="region of interest" description="Disordered" evidence="7">
    <location>
        <begin position="450"/>
        <end position="470"/>
    </location>
</feature>
<keyword evidence="10" id="KW-1185">Reference proteome</keyword>
<keyword evidence="5 6" id="KW-0238">DNA-binding</keyword>
<dbReference type="SUPFAM" id="SSF52540">
    <property type="entry name" value="P-loop containing nucleoside triphosphate hydrolases"/>
    <property type="match status" value="1"/>
</dbReference>
<dbReference type="GO" id="GO:0007062">
    <property type="term" value="P:sister chromatid cohesion"/>
    <property type="evidence" value="ECO:0007669"/>
    <property type="project" value="InterPro"/>
</dbReference>
<accession>A0A558HUK5</accession>
<keyword evidence="1 6" id="KW-0963">Cytoplasm</keyword>
<dbReference type="InterPro" id="IPR027417">
    <property type="entry name" value="P-loop_NTPase"/>
</dbReference>
<feature type="coiled-coil region" evidence="6">
    <location>
        <begin position="875"/>
        <end position="916"/>
    </location>
</feature>
<dbReference type="GO" id="GO:0006260">
    <property type="term" value="P:DNA replication"/>
    <property type="evidence" value="ECO:0007669"/>
    <property type="project" value="UniProtKB-UniRule"/>
</dbReference>
<keyword evidence="2 6" id="KW-0547">Nucleotide-binding</keyword>
<dbReference type="PIRSF" id="PIRSF005719">
    <property type="entry name" value="SMC"/>
    <property type="match status" value="1"/>
</dbReference>
<proteinExistence type="inferred from homology"/>
<dbReference type="InterPro" id="IPR003395">
    <property type="entry name" value="RecF/RecN/SMC_N"/>
</dbReference>
<dbReference type="GO" id="GO:0003677">
    <property type="term" value="F:DNA binding"/>
    <property type="evidence" value="ECO:0007669"/>
    <property type="project" value="UniProtKB-UniRule"/>
</dbReference>
<evidence type="ECO:0000256" key="7">
    <source>
        <dbReference type="SAM" id="MobiDB-lite"/>
    </source>
</evidence>
<dbReference type="GO" id="GO:0005524">
    <property type="term" value="F:ATP binding"/>
    <property type="evidence" value="ECO:0007669"/>
    <property type="project" value="UniProtKB-UniRule"/>
</dbReference>
<feature type="binding site" evidence="6">
    <location>
        <begin position="32"/>
        <end position="39"/>
    </location>
    <ligand>
        <name>ATP</name>
        <dbReference type="ChEBI" id="CHEBI:30616"/>
    </ligand>
</feature>
<dbReference type="CDD" id="cd03278">
    <property type="entry name" value="ABC_SMC_barmotin"/>
    <property type="match status" value="2"/>
</dbReference>
<dbReference type="InterPro" id="IPR011890">
    <property type="entry name" value="SMC_prok"/>
</dbReference>
<dbReference type="Gene3D" id="3.40.50.300">
    <property type="entry name" value="P-loop containing nucleotide triphosphate hydrolases"/>
    <property type="match status" value="2"/>
</dbReference>
<evidence type="ECO:0000259" key="8">
    <source>
        <dbReference type="Pfam" id="PF02463"/>
    </source>
</evidence>
<feature type="compositionally biased region" description="Basic and acidic residues" evidence="7">
    <location>
        <begin position="374"/>
        <end position="402"/>
    </location>
</feature>
<evidence type="ECO:0000256" key="1">
    <source>
        <dbReference type="ARBA" id="ARBA00022490"/>
    </source>
</evidence>